<accession>A0A8X7CSS1</accession>
<protein>
    <submittedName>
        <fullName evidence="3">Uncharacterized protein</fullName>
    </submittedName>
</protein>
<evidence type="ECO:0000256" key="2">
    <source>
        <dbReference type="SAM" id="MobiDB-lite"/>
    </source>
</evidence>
<gene>
    <name evidence="3" type="primary">NCL1_34574</name>
    <name evidence="3" type="ORF">TNIN_236231</name>
</gene>
<dbReference type="EMBL" id="BMAV01022393">
    <property type="protein sequence ID" value="GFY77270.1"/>
    <property type="molecule type" value="Genomic_DNA"/>
</dbReference>
<reference evidence="3" key="1">
    <citation type="submission" date="2020-08" db="EMBL/GenBank/DDBJ databases">
        <title>Multicomponent nature underlies the extraordinary mechanical properties of spider dragline silk.</title>
        <authorList>
            <person name="Kono N."/>
            <person name="Nakamura H."/>
            <person name="Mori M."/>
            <person name="Yoshida Y."/>
            <person name="Ohtoshi R."/>
            <person name="Malay A.D."/>
            <person name="Moran D.A.P."/>
            <person name="Tomita M."/>
            <person name="Numata K."/>
            <person name="Arakawa K."/>
        </authorList>
    </citation>
    <scope>NUCLEOTIDE SEQUENCE</scope>
</reference>
<organism evidence="3 4">
    <name type="scientific">Trichonephila inaurata madagascariensis</name>
    <dbReference type="NCBI Taxonomy" id="2747483"/>
    <lineage>
        <taxon>Eukaryota</taxon>
        <taxon>Metazoa</taxon>
        <taxon>Ecdysozoa</taxon>
        <taxon>Arthropoda</taxon>
        <taxon>Chelicerata</taxon>
        <taxon>Arachnida</taxon>
        <taxon>Araneae</taxon>
        <taxon>Araneomorphae</taxon>
        <taxon>Entelegynae</taxon>
        <taxon>Araneoidea</taxon>
        <taxon>Nephilidae</taxon>
        <taxon>Trichonephila</taxon>
        <taxon>Trichonephila inaurata</taxon>
    </lineage>
</organism>
<feature type="coiled-coil region" evidence="1">
    <location>
        <begin position="64"/>
        <end position="98"/>
    </location>
</feature>
<dbReference type="Proteomes" id="UP000886998">
    <property type="component" value="Unassembled WGS sequence"/>
</dbReference>
<dbReference type="AlphaFoldDB" id="A0A8X7CSS1"/>
<sequence length="237" mass="26697">MENHSDDHSVIMEEIDPPTLTDEQKCTNLQSIDKQIRIFTARKDYITEMLNIEKSIPGPTTETTQKMEAEAASLDVEIKALEAKLTAKIIKNNKLDDKEFKVSRETLKSSSVLKDDPKITATNNKFAAFDTANNDFEDVTLAAPKIKPIMMKLFPESNLILQELHRIHPTATNTHVGGYIKIQAENADHHRKITNFLTSKKAQYYVTDPLANRPLKLVIKGLLASTDPKEIKNDPIS</sequence>
<evidence type="ECO:0000256" key="1">
    <source>
        <dbReference type="SAM" id="Coils"/>
    </source>
</evidence>
<feature type="region of interest" description="Disordered" evidence="2">
    <location>
        <begin position="1"/>
        <end position="21"/>
    </location>
</feature>
<proteinExistence type="predicted"/>
<name>A0A8X7CSS1_9ARAC</name>
<keyword evidence="4" id="KW-1185">Reference proteome</keyword>
<evidence type="ECO:0000313" key="4">
    <source>
        <dbReference type="Proteomes" id="UP000886998"/>
    </source>
</evidence>
<feature type="compositionally biased region" description="Basic and acidic residues" evidence="2">
    <location>
        <begin position="1"/>
        <end position="11"/>
    </location>
</feature>
<comment type="caution">
    <text evidence="3">The sequence shown here is derived from an EMBL/GenBank/DDBJ whole genome shotgun (WGS) entry which is preliminary data.</text>
</comment>
<dbReference type="OrthoDB" id="10679436at2759"/>
<evidence type="ECO:0000313" key="3">
    <source>
        <dbReference type="EMBL" id="GFY77270.1"/>
    </source>
</evidence>
<keyword evidence="1" id="KW-0175">Coiled coil</keyword>